<keyword evidence="2" id="KW-1185">Reference proteome</keyword>
<organism evidence="1 2">
    <name type="scientific">Serratia fonticola</name>
    <dbReference type="NCBI Taxonomy" id="47917"/>
    <lineage>
        <taxon>Bacteria</taxon>
        <taxon>Pseudomonadati</taxon>
        <taxon>Pseudomonadota</taxon>
        <taxon>Gammaproteobacteria</taxon>
        <taxon>Enterobacterales</taxon>
        <taxon>Yersiniaceae</taxon>
        <taxon>Serratia</taxon>
    </lineage>
</organism>
<reference evidence="1 2" key="1">
    <citation type="submission" date="2023-08" db="EMBL/GenBank/DDBJ databases">
        <title>Complete Genome and Methylome dissection of Serratia fonticola NEB369.</title>
        <authorList>
            <person name="Fomenkov A."/>
            <person name="Roberts R.D."/>
        </authorList>
    </citation>
    <scope>NUCLEOTIDE SEQUENCE [LARGE SCALE GENOMIC DNA]</scope>
    <source>
        <strain evidence="1 2">NEB369</strain>
    </source>
</reference>
<dbReference type="RefSeq" id="WP_309206165.1">
    <property type="nucleotide sequence ID" value="NZ_CP133586.1"/>
</dbReference>
<evidence type="ECO:0000313" key="2">
    <source>
        <dbReference type="Proteomes" id="UP001235341"/>
    </source>
</evidence>
<name>A0ABY9PTE3_SERFO</name>
<sequence length="134" mass="14630">MAKSGFFLLTIINQLDMTSKTASLVRIKEVRSVKQMARITSKWVRLITGFLSMAISPYVMSSANCRLASSSPAVIMATLPLTPANITAGPDLPDGTILYTGYFKPTVQPVINCAPTTSGTFLFNKYLKIYSRLS</sequence>
<accession>A0ABY9PTE3</accession>
<dbReference type="Proteomes" id="UP001235341">
    <property type="component" value="Chromosome"/>
</dbReference>
<dbReference type="EMBL" id="CP133586">
    <property type="protein sequence ID" value="WMT16063.1"/>
    <property type="molecule type" value="Genomic_DNA"/>
</dbReference>
<protein>
    <submittedName>
        <fullName evidence="1">Uncharacterized protein</fullName>
    </submittedName>
</protein>
<evidence type="ECO:0000313" key="1">
    <source>
        <dbReference type="EMBL" id="WMT16063.1"/>
    </source>
</evidence>
<proteinExistence type="predicted"/>
<gene>
    <name evidence="1" type="ORF">RFB13_06970</name>
</gene>